<name>A0A378RIX1_MYROD</name>
<evidence type="ECO:0000313" key="1">
    <source>
        <dbReference type="EMBL" id="STZ26983.1"/>
    </source>
</evidence>
<protein>
    <submittedName>
        <fullName evidence="1">Uncharacterized conserved protein (DUF2075)</fullName>
    </submittedName>
</protein>
<evidence type="ECO:0000313" key="2">
    <source>
        <dbReference type="Proteomes" id="UP000255024"/>
    </source>
</evidence>
<keyword evidence="2" id="KW-1185">Reference proteome</keyword>
<organism evidence="1 2">
    <name type="scientific">Myroides odoratus</name>
    <name type="common">Flavobacterium odoratum</name>
    <dbReference type="NCBI Taxonomy" id="256"/>
    <lineage>
        <taxon>Bacteria</taxon>
        <taxon>Pseudomonadati</taxon>
        <taxon>Bacteroidota</taxon>
        <taxon>Flavobacteriia</taxon>
        <taxon>Flavobacteriales</taxon>
        <taxon>Flavobacteriaceae</taxon>
        <taxon>Myroides</taxon>
    </lineage>
</organism>
<dbReference type="Proteomes" id="UP000255024">
    <property type="component" value="Unassembled WGS sequence"/>
</dbReference>
<dbReference type="Gene3D" id="3.40.50.300">
    <property type="entry name" value="P-loop containing nucleotide triphosphate hydrolases"/>
    <property type="match status" value="1"/>
</dbReference>
<accession>A0A378RIX1</accession>
<reference evidence="1 2" key="1">
    <citation type="submission" date="2018-06" db="EMBL/GenBank/DDBJ databases">
        <authorList>
            <consortium name="Pathogen Informatics"/>
            <person name="Doyle S."/>
        </authorList>
    </citation>
    <scope>NUCLEOTIDE SEQUENCE [LARGE SCALE GENOMIC DNA]</scope>
    <source>
        <strain evidence="1 2">NCTC11179</strain>
    </source>
</reference>
<dbReference type="EMBL" id="UGQL01000001">
    <property type="protein sequence ID" value="STZ26983.1"/>
    <property type="molecule type" value="Genomic_DNA"/>
</dbReference>
<gene>
    <name evidence="1" type="ORF">NCTC11179_00510</name>
</gene>
<dbReference type="SUPFAM" id="SSF52540">
    <property type="entry name" value="P-loop containing nucleoside triphosphate hydrolases"/>
    <property type="match status" value="1"/>
</dbReference>
<sequence length="832" mass="96484">MNPNFVIINGKHPYLDYEELEQSFNETLWLHCRESKVFVINNLPVAVSTEIDIDVIIVVNVLNVEGNYYVLKYQSDSKKYLHNQIIPITFIKGLENRNISIENDNLLVDDEIELDYTSEINSVRYGLINYLTNHCGLDQQGLYVNPVVHIDNSANIYKDNYIVSKTLNFRDIIRYFQDSYLSIFSANFNWCKPEFYYDVELILNRIVEKASIDSETGFLTKKKVDRITKQLASTKMIFDELGKQMVIITGKAGTGKSSELLLLAIKCMSNGLNSIYLTYNKLLVYDITKMIRDQRNRLVKANEVLNADQINTKVGICTTDTLHSYFYALSKDLGVLHILGEHRINMLLDLLKKRLNSIYLFIQSYYLQDSVSLSSIKHFIQSTKSLDTPTKEVGIDLINYIIKKKIDRNNKLVDTTRAFFSYKSKLVSNLEIKDVFLSDYYGVLENVLLQIQDPANFYHKFNVGDKYELLEIVYKLKPQDNSHSLLSMKEFDRVHKRKISGKRRKTNVFIDEAQDCHRLEKDILIELFGSEKIVIANGGKEQLIRHAEVCNWEVSQGKPIGFKKHNTYNKSFRMKKSSVDLCNYVAKHYGIDLNLVTIESDDVGEVILDFRRNIQASKIEPIFSHLLTKGKITGCTAYESLMILVDSHSQLVSRDLESDQNRHLEEEEDRTQNIVINEYGNIEEKASRRNNQWAFKDYFVSNSGKDMFFWDGTIADKRTLSIPTSLENRLLYYESCRGLESWSVACFALDRFFDYKKMDIEAENFLLDDLFLSHDTELRKSMYAATWILMALTRVIDTLYIQIENPTSELANVLMRYAESNKTSSNIRILKD</sequence>
<proteinExistence type="predicted"/>
<dbReference type="InterPro" id="IPR027417">
    <property type="entry name" value="P-loop_NTPase"/>
</dbReference>
<dbReference type="AlphaFoldDB" id="A0A378RIX1"/>
<dbReference type="RefSeq" id="WP_115090014.1">
    <property type="nucleotide sequence ID" value="NZ_CP068107.1"/>
</dbReference>